<protein>
    <submittedName>
        <fullName evidence="2">UPAR/Ly6 domain-containing protein</fullName>
    </submittedName>
</protein>
<proteinExistence type="predicted"/>
<sequence>MKIHHHTNDLSLVVIISLAAFKILFRPRIVIEGYSEKKFFDTPSLEIDLLNLTMIWGLLRCEAQWSLQRKRNRCFLKKSFLSISVFEKCSLATQRSCIFSSHSIL</sequence>
<reference evidence="2" key="1">
    <citation type="submission" date="2022-11" db="UniProtKB">
        <authorList>
            <consortium name="WormBaseParasite"/>
        </authorList>
    </citation>
    <scope>IDENTIFICATION</scope>
</reference>
<dbReference type="WBParaSite" id="PgB13_g023_t01">
    <property type="protein sequence ID" value="PgB13_g023_t01"/>
    <property type="gene ID" value="PgB13_g023"/>
</dbReference>
<keyword evidence="1" id="KW-1185">Reference proteome</keyword>
<accession>A0A914ZVF4</accession>
<dbReference type="Proteomes" id="UP000887569">
    <property type="component" value="Unplaced"/>
</dbReference>
<evidence type="ECO:0000313" key="1">
    <source>
        <dbReference type="Proteomes" id="UP000887569"/>
    </source>
</evidence>
<name>A0A914ZVF4_PARUN</name>
<dbReference type="AlphaFoldDB" id="A0A914ZVF4"/>
<organism evidence="1 2">
    <name type="scientific">Parascaris univalens</name>
    <name type="common">Nematode worm</name>
    <dbReference type="NCBI Taxonomy" id="6257"/>
    <lineage>
        <taxon>Eukaryota</taxon>
        <taxon>Metazoa</taxon>
        <taxon>Ecdysozoa</taxon>
        <taxon>Nematoda</taxon>
        <taxon>Chromadorea</taxon>
        <taxon>Rhabditida</taxon>
        <taxon>Spirurina</taxon>
        <taxon>Ascaridomorpha</taxon>
        <taxon>Ascaridoidea</taxon>
        <taxon>Ascarididae</taxon>
        <taxon>Parascaris</taxon>
    </lineage>
</organism>
<evidence type="ECO:0000313" key="2">
    <source>
        <dbReference type="WBParaSite" id="PgB13_g023_t01"/>
    </source>
</evidence>